<dbReference type="Proteomes" id="UP000391919">
    <property type="component" value="Unassembled WGS sequence"/>
</dbReference>
<comment type="caution">
    <text evidence="1">The sequence shown here is derived from an EMBL/GenBank/DDBJ whole genome shotgun (WGS) entry which is preliminary data.</text>
</comment>
<reference evidence="1 2" key="1">
    <citation type="submission" date="2019-09" db="EMBL/GenBank/DDBJ databases">
        <title>Draft genome sequence of Bacillus sp. JC-7.</title>
        <authorList>
            <person name="Tanaka N."/>
            <person name="Shiwa Y."/>
            <person name="Fujita N."/>
            <person name="Tanasupawat S."/>
        </authorList>
    </citation>
    <scope>NUCLEOTIDE SEQUENCE [LARGE SCALE GENOMIC DNA]</scope>
    <source>
        <strain evidence="1 2">JC-7</strain>
    </source>
</reference>
<name>A0A5J4JHN3_9BACI</name>
<sequence length="80" mass="9595">MIINKPVWLDLYRSLCLDNDKVEGNLYRLFYEETHEGKDMDEYKALLEKATDEIVSKMDQQMTINILAWVDWIVWLQAKI</sequence>
<gene>
    <name evidence="1" type="ORF">BpJC7_21120</name>
</gene>
<dbReference type="EMBL" id="BKZQ01000027">
    <property type="protein sequence ID" value="GER70809.1"/>
    <property type="molecule type" value="Genomic_DNA"/>
</dbReference>
<evidence type="ECO:0000313" key="1">
    <source>
        <dbReference type="EMBL" id="GER70809.1"/>
    </source>
</evidence>
<dbReference type="RefSeq" id="WP_151681297.1">
    <property type="nucleotide sequence ID" value="NZ_BKZQ01000027.1"/>
</dbReference>
<accession>A0A5J4JHN3</accession>
<dbReference type="AlphaFoldDB" id="A0A5J4JHN3"/>
<protein>
    <submittedName>
        <fullName evidence="1">Uncharacterized protein</fullName>
    </submittedName>
</protein>
<proteinExistence type="predicted"/>
<keyword evidence="2" id="KW-1185">Reference proteome</keyword>
<evidence type="ECO:0000313" key="2">
    <source>
        <dbReference type="Proteomes" id="UP000391919"/>
    </source>
</evidence>
<organism evidence="1 2">
    <name type="scientific">Weizmannia acidilactici</name>
    <dbReference type="NCBI Taxonomy" id="2607726"/>
    <lineage>
        <taxon>Bacteria</taxon>
        <taxon>Bacillati</taxon>
        <taxon>Bacillota</taxon>
        <taxon>Bacilli</taxon>
        <taxon>Bacillales</taxon>
        <taxon>Bacillaceae</taxon>
        <taxon>Heyndrickxia</taxon>
    </lineage>
</organism>